<dbReference type="Pfam" id="PF01895">
    <property type="entry name" value="PhoU"/>
    <property type="match status" value="2"/>
</dbReference>
<dbReference type="Proteomes" id="UP000823736">
    <property type="component" value="Unassembled WGS sequence"/>
</dbReference>
<feature type="domain" description="RCK C-terminal" evidence="2">
    <location>
        <begin position="314"/>
        <end position="401"/>
    </location>
</feature>
<dbReference type="Gene3D" id="1.20.58.220">
    <property type="entry name" value="Phosphate transport system protein phou homolog 2, domain 2"/>
    <property type="match status" value="1"/>
</dbReference>
<evidence type="ECO:0000256" key="1">
    <source>
        <dbReference type="SAM" id="Coils"/>
    </source>
</evidence>
<dbReference type="InterPro" id="IPR006037">
    <property type="entry name" value="RCK_C"/>
</dbReference>
<feature type="domain" description="RCK C-terminal" evidence="2">
    <location>
        <begin position="107"/>
        <end position="198"/>
    </location>
</feature>
<dbReference type="Pfam" id="PF02080">
    <property type="entry name" value="TrkA_C"/>
    <property type="match status" value="2"/>
</dbReference>
<evidence type="ECO:0000259" key="2">
    <source>
        <dbReference type="PROSITE" id="PS51202"/>
    </source>
</evidence>
<keyword evidence="4" id="KW-1185">Reference proteome</keyword>
<dbReference type="InterPro" id="IPR050144">
    <property type="entry name" value="AAE_transporter"/>
</dbReference>
<evidence type="ECO:0000313" key="3">
    <source>
        <dbReference type="EMBL" id="MBP1987764.1"/>
    </source>
</evidence>
<organism evidence="3 4">
    <name type="scientific">Halolamina salifodinae</name>
    <dbReference type="NCBI Taxonomy" id="1202767"/>
    <lineage>
        <taxon>Archaea</taxon>
        <taxon>Methanobacteriati</taxon>
        <taxon>Methanobacteriota</taxon>
        <taxon>Stenosarchaea group</taxon>
        <taxon>Halobacteria</taxon>
        <taxon>Halobacteriales</taxon>
        <taxon>Haloferacaceae</taxon>
    </lineage>
</organism>
<dbReference type="InterPro" id="IPR036721">
    <property type="entry name" value="RCK_C_sf"/>
</dbReference>
<name>A0A8T4H1U7_9EURY</name>
<dbReference type="GO" id="GO:0008324">
    <property type="term" value="F:monoatomic cation transmembrane transporter activity"/>
    <property type="evidence" value="ECO:0007669"/>
    <property type="project" value="InterPro"/>
</dbReference>
<dbReference type="EMBL" id="JAGGLC010000005">
    <property type="protein sequence ID" value="MBP1987764.1"/>
    <property type="molecule type" value="Genomic_DNA"/>
</dbReference>
<comment type="caution">
    <text evidence="3">The sequence shown here is derived from an EMBL/GenBank/DDBJ whole genome shotgun (WGS) entry which is preliminary data.</text>
</comment>
<proteinExistence type="predicted"/>
<dbReference type="PROSITE" id="PS51202">
    <property type="entry name" value="RCK_C"/>
    <property type="match status" value="2"/>
</dbReference>
<dbReference type="AlphaFoldDB" id="A0A8T4H1U7"/>
<dbReference type="OrthoDB" id="85913at2157"/>
<dbReference type="SUPFAM" id="SSF109755">
    <property type="entry name" value="PhoU-like"/>
    <property type="match status" value="2"/>
</dbReference>
<keyword evidence="1" id="KW-0175">Coiled coil</keyword>
<accession>A0A8T4H1U7</accession>
<dbReference type="GO" id="GO:0006813">
    <property type="term" value="P:potassium ion transport"/>
    <property type="evidence" value="ECO:0007669"/>
    <property type="project" value="InterPro"/>
</dbReference>
<dbReference type="RefSeq" id="WP_209492131.1">
    <property type="nucleotide sequence ID" value="NZ_JAGGLC010000005.1"/>
</dbReference>
<protein>
    <submittedName>
        <fullName evidence="3">Uncharacterized protein with PhoU and TrkA domain</fullName>
    </submittedName>
</protein>
<dbReference type="InterPro" id="IPR038078">
    <property type="entry name" value="PhoU-like_sf"/>
</dbReference>
<dbReference type="PANTHER" id="PTHR30445">
    <property type="entry name" value="K(+)_H(+) ANTIPORTER SUBUNIT KHTT"/>
    <property type="match status" value="1"/>
</dbReference>
<dbReference type="InterPro" id="IPR026022">
    <property type="entry name" value="PhoU_dom"/>
</dbReference>
<dbReference type="SUPFAM" id="SSF116726">
    <property type="entry name" value="TrkA C-terminal domain-like"/>
    <property type="match status" value="2"/>
</dbReference>
<feature type="coiled-coil region" evidence="1">
    <location>
        <begin position="243"/>
        <end position="270"/>
    </location>
</feature>
<dbReference type="PANTHER" id="PTHR30445:SF8">
    <property type="entry name" value="K(+)_H(+) ANTIPORTER SUBUNIT KHTT"/>
    <property type="match status" value="1"/>
</dbReference>
<gene>
    <name evidence="3" type="ORF">J2753_002274</name>
</gene>
<evidence type="ECO:0000313" key="4">
    <source>
        <dbReference type="Proteomes" id="UP000823736"/>
    </source>
</evidence>
<reference evidence="3" key="1">
    <citation type="submission" date="2021-03" db="EMBL/GenBank/DDBJ databases">
        <title>Genomic Encyclopedia of Type Strains, Phase IV (KMG-IV): sequencing the most valuable type-strain genomes for metagenomic binning, comparative biology and taxonomic classification.</title>
        <authorList>
            <person name="Goeker M."/>
        </authorList>
    </citation>
    <scope>NUCLEOTIDE SEQUENCE</scope>
    <source>
        <strain evidence="3">DSM 26232</strain>
    </source>
</reference>
<dbReference type="Gene3D" id="3.30.70.1450">
    <property type="entry name" value="Regulator of K+ conductance, C-terminal domain"/>
    <property type="match status" value="2"/>
</dbReference>
<sequence length="407" mass="43098">MEPDVAYEPVSVKDVLSEMKDTAELLIDLSYSAVLSGSDEVAQEVLALEERMDVLQLQARMSLLMAARSPEDAEQLAPVLGVVGAAEKIADAAGDIAKVVLEDIGLPDAMRAAIPEATEALVRVVVDADSEYVGRTLGGINMETENGVRVIAVRRASQTGKRAWITNPDKDTEITAGDVLLLRGLDEGLETVYETATGEPYELPAPADQPIEDLERAVDSIVTMKDMSELAVDLAYGSMLFNSEGVAEEVAELEAEVDALKSRFEAWTLQAASRVEDPVELRGLVHLASATEVISDAALEISEGVLRGLDAHPVVAAAVEESDEVIVRLTVDADAEIAGHTLGELELGTETGMRVIAIRRPGDETSWVISPDASTDIAAGDVLVAKGTRAGGERLSALAGDPLAFDT</sequence>